<organism evidence="1">
    <name type="scientific">Siphoviridae sp. cttFh17</name>
    <dbReference type="NCBI Taxonomy" id="2826491"/>
    <lineage>
        <taxon>Viruses</taxon>
        <taxon>Duplodnaviria</taxon>
        <taxon>Heunggongvirae</taxon>
        <taxon>Uroviricota</taxon>
        <taxon>Caudoviricetes</taxon>
    </lineage>
</organism>
<sequence>MFLTSTITKYLQYIFVIFYRYMSNWSSLFLCCDEI</sequence>
<name>A0A8S5NJE3_9CAUD</name>
<reference evidence="1" key="1">
    <citation type="journal article" date="2021" name="Proc. Natl. Acad. Sci. U.S.A.">
        <title>A Catalog of Tens of Thousands of Viruses from Human Metagenomes Reveals Hidden Associations with Chronic Diseases.</title>
        <authorList>
            <person name="Tisza M.J."/>
            <person name="Buck C.B."/>
        </authorList>
    </citation>
    <scope>NUCLEOTIDE SEQUENCE</scope>
    <source>
        <strain evidence="1">CttFh17</strain>
    </source>
</reference>
<accession>A0A8S5NJE3</accession>
<protein>
    <submittedName>
        <fullName evidence="1">Uncharacterized protein</fullName>
    </submittedName>
</protein>
<evidence type="ECO:0000313" key="1">
    <source>
        <dbReference type="EMBL" id="DAD94500.1"/>
    </source>
</evidence>
<proteinExistence type="predicted"/>
<dbReference type="EMBL" id="BK015176">
    <property type="protein sequence ID" value="DAD94500.1"/>
    <property type="molecule type" value="Genomic_DNA"/>
</dbReference>